<reference evidence="6" key="3">
    <citation type="journal article" date="2013" name="Infect. Genet. Evol.">
        <title>Analysis of rotavirus species diversity and evolution including the newly determined full-length genome sequences of rotavirus F and G.</title>
        <authorList>
            <person name="Kindler E."/>
            <person name="Trojnar E."/>
            <person name="Heckel G."/>
            <person name="Otto P.H."/>
            <person name="Johne R."/>
        </authorList>
    </citation>
    <scope>NUCLEOTIDE SEQUENCE [LARGE SCALE GENOMIC DNA]</scope>
</reference>
<dbReference type="Gene3D" id="1.10.1350.10">
    <property type="entry name" value="Viral capsid alpha domain"/>
    <property type="match status" value="1"/>
</dbReference>
<dbReference type="GO" id="GO:0046789">
    <property type="term" value="F:host cell surface receptor binding"/>
    <property type="evidence" value="ECO:0007669"/>
    <property type="project" value="InterPro"/>
</dbReference>
<keyword evidence="3" id="KW-0167">Capsid protein</keyword>
<evidence type="ECO:0000256" key="2">
    <source>
        <dbReference type="ARBA" id="ARBA00022493"/>
    </source>
</evidence>
<proteinExistence type="predicted"/>
<reference evidence="5 6" key="1">
    <citation type="journal article" date="2011" name="Virology">
        <title>Sequence analysis of the VP6-encoding genome segment of avian group F and G rotaviruses.</title>
        <authorList>
            <person name="Johne R."/>
            <person name="Otto P."/>
            <person name="Roth B."/>
            <person name="Lohren U."/>
            <person name="Belnap D."/>
            <person name="Reetz J."/>
            <person name="Trojnar E."/>
        </authorList>
    </citation>
    <scope>NUCLEOTIDE SEQUENCE [LARGE SCALE GENOMIC DNA]</scope>
    <source>
        <strain evidence="5">03V0568</strain>
    </source>
</reference>
<evidence type="ECO:0000256" key="1">
    <source>
        <dbReference type="ARBA" id="ARBA00004328"/>
    </source>
</evidence>
<dbReference type="Proteomes" id="UP000204532">
    <property type="component" value="Genome"/>
</dbReference>
<comment type="subcellular location">
    <subcellularLocation>
        <location evidence="1">Virion</location>
    </subcellularLocation>
</comment>
<evidence type="ECO:0000313" key="5">
    <source>
        <dbReference type="EMBL" id="ADZ44637.1"/>
    </source>
</evidence>
<evidence type="ECO:0000313" key="6">
    <source>
        <dbReference type="Proteomes" id="UP000204532"/>
    </source>
</evidence>
<dbReference type="Pfam" id="PF00980">
    <property type="entry name" value="Rota_Capsid_VP6"/>
    <property type="match status" value="1"/>
</dbReference>
<keyword evidence="6" id="KW-1185">Reference proteome</keyword>
<evidence type="ECO:0000256" key="4">
    <source>
        <dbReference type="ARBA" id="ARBA00022844"/>
    </source>
</evidence>
<name>F2X9B9_9REOV</name>
<evidence type="ECO:0000256" key="3">
    <source>
        <dbReference type="ARBA" id="ARBA00022561"/>
    </source>
</evidence>
<dbReference type="GO" id="GO:0019031">
    <property type="term" value="C:viral envelope"/>
    <property type="evidence" value="ECO:0007669"/>
    <property type="project" value="InterPro"/>
</dbReference>
<dbReference type="Gene3D" id="2.60.120.170">
    <property type="match status" value="1"/>
</dbReference>
<dbReference type="GO" id="GO:0019064">
    <property type="term" value="P:fusion of virus membrane with host plasma membrane"/>
    <property type="evidence" value="ECO:0007669"/>
    <property type="project" value="InterPro"/>
</dbReference>
<dbReference type="SUPFAM" id="SSF49818">
    <property type="entry name" value="Viral protein domain"/>
    <property type="match status" value="1"/>
</dbReference>
<keyword evidence="2" id="KW-1154">Intermediate capsid protein</keyword>
<reference evidence="6" key="2">
    <citation type="journal article" date="2012" name="Virology">
        <title>Rotavirus RNA polymerases resolve into two phylogenetically distinct classes that differ in their mechanism of template recognition.</title>
        <authorList>
            <person name="Ogden K.M."/>
            <person name="Johne R."/>
            <person name="Patton J.T."/>
        </authorList>
    </citation>
    <scope>NUCLEOTIDE SEQUENCE [LARGE SCALE GENOMIC DNA]</scope>
</reference>
<dbReference type="EMBL" id="HQ403603">
    <property type="protein sequence ID" value="ADZ44637.1"/>
    <property type="molecule type" value="Genomic_RNA"/>
</dbReference>
<protein>
    <submittedName>
        <fullName evidence="5">VP6</fullName>
    </submittedName>
</protein>
<dbReference type="InterPro" id="IPR008935">
    <property type="entry name" value="Virus_capsid_a-hlx_vir"/>
</dbReference>
<accession>F2X9B9</accession>
<dbReference type="GeneID" id="16028508"/>
<keyword evidence="4" id="KW-0946">Virion</keyword>
<dbReference type="GO" id="GO:0039626">
    <property type="term" value="C:viral intermediate capsid"/>
    <property type="evidence" value="ECO:0007669"/>
    <property type="project" value="UniProtKB-KW"/>
</dbReference>
<dbReference type="RefSeq" id="YP_008145323.1">
    <property type="nucleotide sequence ID" value="NC_021635.1"/>
</dbReference>
<dbReference type="OrthoDB" id="11198at10239"/>
<dbReference type="GO" id="GO:0005198">
    <property type="term" value="F:structural molecule activity"/>
    <property type="evidence" value="ECO:0007669"/>
    <property type="project" value="InterPro"/>
</dbReference>
<dbReference type="SUPFAM" id="SSF48345">
    <property type="entry name" value="A virus capsid protein alpha-helical domain"/>
    <property type="match status" value="1"/>
</dbReference>
<dbReference type="InterPro" id="IPR008980">
    <property type="entry name" value="Capsid_hemagglutn"/>
</dbReference>
<dbReference type="InterPro" id="IPR001385">
    <property type="entry name" value="Rotavirus_A/C_VP6"/>
</dbReference>
<dbReference type="KEGG" id="vg:16028508"/>
<sequence length="396" mass="44708">MEAIYSIARTIADAEEKIVVGTLFSNVQQIVMQMNEVIKVMNGSQFLTGGVGNMGVTQWTFNHGQLGVAPLYVDENYREELMQTINYYKRFVHAVCETEMCLESQRGGATMQSAAMQALQTVKFKNLSYDYSENYIKQWALQKVRVRTAYSSRNPYVVPELNTITYRRSQAAMDNVAGTRVMAIGDTIKFAVFDQDFARTEPGQMWESNFEYNMPVPISDATIQVGTDASGLLNDQVLITNTYNTTWLYVPFQVPLTRFTIEFYNTGNLVYQIVAPGMHCVPTFNSIIFRLRIVRPAVLSQQLQQYFPAQNPGNVHATVVISLQIKSCVTDVVLADPDSTHYARITNVRTLYGIPVGPVFPPNMAWDTIVRDYSASRQDNMQRLMTIAAIDCMLSE</sequence>
<organism evidence="5 6">
    <name type="scientific">Rotavirus F chicken/03V0568/DEU/2003</name>
    <dbReference type="NCBI Taxonomy" id="994994"/>
    <lineage>
        <taxon>Viruses</taxon>
        <taxon>Riboviria</taxon>
        <taxon>Orthornavirae</taxon>
        <taxon>Duplornaviricota</taxon>
        <taxon>Resentoviricetes</taxon>
        <taxon>Reovirales</taxon>
        <taxon>Sedoreoviridae</taxon>
        <taxon>Rotavirus</taxon>
        <taxon>Rotavirus phigastroenteritidis</taxon>
        <taxon>Rotavirus F</taxon>
    </lineage>
</organism>